<dbReference type="InterPro" id="IPR050122">
    <property type="entry name" value="RTK"/>
</dbReference>
<keyword evidence="9" id="KW-0812">Transmembrane</keyword>
<evidence type="ECO:0000256" key="9">
    <source>
        <dbReference type="SAM" id="Phobius"/>
    </source>
</evidence>
<keyword evidence="5 8" id="KW-0067">ATP-binding</keyword>
<feature type="binding site" evidence="8">
    <location>
        <position position="482"/>
    </location>
    <ligand>
        <name>ATP</name>
        <dbReference type="ChEBI" id="CHEBI:30616"/>
    </ligand>
</feature>
<feature type="binding site" evidence="8">
    <location>
        <position position="189"/>
    </location>
    <ligand>
        <name>ATP</name>
        <dbReference type="ChEBI" id="CHEBI:30616"/>
    </ligand>
</feature>
<evidence type="ECO:0000313" key="12">
    <source>
        <dbReference type="Proteomes" id="UP000094527"/>
    </source>
</evidence>
<evidence type="ECO:0000256" key="4">
    <source>
        <dbReference type="ARBA" id="ARBA00022777"/>
    </source>
</evidence>
<dbReference type="PANTHER" id="PTHR24416:SF600">
    <property type="entry name" value="PDGF- AND VEGF-RECEPTOR RELATED, ISOFORM J"/>
    <property type="match status" value="1"/>
</dbReference>
<organism evidence="11 12">
    <name type="scientific">Orchesella cincta</name>
    <name type="common">Springtail</name>
    <name type="synonym">Podura cincta</name>
    <dbReference type="NCBI Taxonomy" id="48709"/>
    <lineage>
        <taxon>Eukaryota</taxon>
        <taxon>Metazoa</taxon>
        <taxon>Ecdysozoa</taxon>
        <taxon>Arthropoda</taxon>
        <taxon>Hexapoda</taxon>
        <taxon>Collembola</taxon>
        <taxon>Entomobryomorpha</taxon>
        <taxon>Entomobryoidea</taxon>
        <taxon>Orchesellidae</taxon>
        <taxon>Orchesellinae</taxon>
        <taxon>Orchesella</taxon>
    </lineage>
</organism>
<keyword evidence="11" id="KW-0675">Receptor</keyword>
<keyword evidence="6" id="KW-0829">Tyrosine-protein kinase</keyword>
<dbReference type="Proteomes" id="UP000094527">
    <property type="component" value="Unassembled WGS sequence"/>
</dbReference>
<protein>
    <submittedName>
        <fullName evidence="11">Vascular endothelial growth factor receptor 1</fullName>
    </submittedName>
</protein>
<keyword evidence="12" id="KW-1185">Reference proteome</keyword>
<evidence type="ECO:0000256" key="3">
    <source>
        <dbReference type="ARBA" id="ARBA00022741"/>
    </source>
</evidence>
<accession>A0A1D2MMP9</accession>
<reference evidence="11 12" key="1">
    <citation type="journal article" date="2016" name="Genome Biol. Evol.">
        <title>Gene Family Evolution Reflects Adaptation to Soil Environmental Stressors in the Genome of the Collembolan Orchesella cincta.</title>
        <authorList>
            <person name="Faddeeva-Vakhrusheva A."/>
            <person name="Derks M.F."/>
            <person name="Anvar S.Y."/>
            <person name="Agamennone V."/>
            <person name="Suring W."/>
            <person name="Smit S."/>
            <person name="van Straalen N.M."/>
            <person name="Roelofs D."/>
        </authorList>
    </citation>
    <scope>NUCLEOTIDE SEQUENCE [LARGE SCALE GENOMIC DNA]</scope>
    <source>
        <tissue evidence="11">Mixed pool</tissue>
    </source>
</reference>
<gene>
    <name evidence="11" type="ORF">Ocin01_12328</name>
</gene>
<evidence type="ECO:0000256" key="7">
    <source>
        <dbReference type="ARBA" id="ARBA00051243"/>
    </source>
</evidence>
<feature type="transmembrane region" description="Helical" evidence="9">
    <location>
        <begin position="6"/>
        <end position="24"/>
    </location>
</feature>
<keyword evidence="9" id="KW-1133">Transmembrane helix</keyword>
<dbReference type="InterPro" id="IPR008266">
    <property type="entry name" value="Tyr_kinase_AS"/>
</dbReference>
<dbReference type="PROSITE" id="PS50011">
    <property type="entry name" value="PROTEIN_KINASE_DOM"/>
    <property type="match status" value="2"/>
</dbReference>
<evidence type="ECO:0000256" key="8">
    <source>
        <dbReference type="PROSITE-ProRule" id="PRU10141"/>
    </source>
</evidence>
<evidence type="ECO:0000313" key="11">
    <source>
        <dbReference type="EMBL" id="ODM94346.1"/>
    </source>
</evidence>
<dbReference type="InterPro" id="IPR001245">
    <property type="entry name" value="Ser-Thr/Tyr_kinase_cat_dom"/>
</dbReference>
<feature type="domain" description="Protein kinase" evidence="10">
    <location>
        <begin position="453"/>
        <end position="622"/>
    </location>
</feature>
<dbReference type="InterPro" id="IPR017441">
    <property type="entry name" value="Protein_kinase_ATP_BS"/>
</dbReference>
<dbReference type="Gene3D" id="1.10.510.10">
    <property type="entry name" value="Transferase(Phosphotransferase) domain 1"/>
    <property type="match status" value="2"/>
</dbReference>
<comment type="subcellular location">
    <subcellularLocation>
        <location evidence="1">Membrane</location>
        <topology evidence="1">Single-pass membrane protein</topology>
    </subcellularLocation>
</comment>
<evidence type="ECO:0000256" key="2">
    <source>
        <dbReference type="ARBA" id="ARBA00022679"/>
    </source>
</evidence>
<dbReference type="AlphaFoldDB" id="A0A1D2MMP9"/>
<dbReference type="GO" id="GO:0007169">
    <property type="term" value="P:cell surface receptor protein tyrosine kinase signaling pathway"/>
    <property type="evidence" value="ECO:0007669"/>
    <property type="project" value="TreeGrafter"/>
</dbReference>
<dbReference type="GO" id="GO:0005524">
    <property type="term" value="F:ATP binding"/>
    <property type="evidence" value="ECO:0007669"/>
    <property type="project" value="UniProtKB-UniRule"/>
</dbReference>
<dbReference type="GO" id="GO:0043235">
    <property type="term" value="C:receptor complex"/>
    <property type="evidence" value="ECO:0007669"/>
    <property type="project" value="TreeGrafter"/>
</dbReference>
<dbReference type="FunFam" id="3.30.200.20:FF:000586">
    <property type="entry name" value="Receptor protein-tyrosine kinase"/>
    <property type="match status" value="1"/>
</dbReference>
<evidence type="ECO:0000256" key="6">
    <source>
        <dbReference type="ARBA" id="ARBA00023137"/>
    </source>
</evidence>
<dbReference type="Gene3D" id="3.30.200.20">
    <property type="entry name" value="Phosphorylase Kinase, domain 1"/>
    <property type="match status" value="2"/>
</dbReference>
<evidence type="ECO:0000256" key="5">
    <source>
        <dbReference type="ARBA" id="ARBA00022840"/>
    </source>
</evidence>
<feature type="domain" description="Protein kinase" evidence="10">
    <location>
        <begin position="156"/>
        <end position="468"/>
    </location>
</feature>
<dbReference type="STRING" id="48709.A0A1D2MMP9"/>
<dbReference type="PANTHER" id="PTHR24416">
    <property type="entry name" value="TYROSINE-PROTEIN KINASE RECEPTOR"/>
    <property type="match status" value="1"/>
</dbReference>
<keyword evidence="4" id="KW-0418">Kinase</keyword>
<dbReference type="PROSITE" id="PS00109">
    <property type="entry name" value="PROTEIN_KINASE_TYR"/>
    <property type="match status" value="2"/>
</dbReference>
<dbReference type="GO" id="GO:0005886">
    <property type="term" value="C:plasma membrane"/>
    <property type="evidence" value="ECO:0007669"/>
    <property type="project" value="TreeGrafter"/>
</dbReference>
<dbReference type="InterPro" id="IPR000719">
    <property type="entry name" value="Prot_kinase_dom"/>
</dbReference>
<comment type="catalytic activity">
    <reaction evidence="7">
        <text>L-tyrosyl-[protein] + ATP = O-phospho-L-tyrosyl-[protein] + ADP + H(+)</text>
        <dbReference type="Rhea" id="RHEA:10596"/>
        <dbReference type="Rhea" id="RHEA-COMP:10136"/>
        <dbReference type="Rhea" id="RHEA-COMP:20101"/>
        <dbReference type="ChEBI" id="CHEBI:15378"/>
        <dbReference type="ChEBI" id="CHEBI:30616"/>
        <dbReference type="ChEBI" id="CHEBI:46858"/>
        <dbReference type="ChEBI" id="CHEBI:61978"/>
        <dbReference type="ChEBI" id="CHEBI:456216"/>
        <dbReference type="EC" id="2.7.10.1"/>
    </reaction>
</comment>
<dbReference type="OrthoDB" id="3256376at2759"/>
<dbReference type="PRINTS" id="PR00109">
    <property type="entry name" value="TYRKINASE"/>
</dbReference>
<name>A0A1D2MMP9_ORCCI</name>
<proteinExistence type="predicted"/>
<dbReference type="SUPFAM" id="SSF56112">
    <property type="entry name" value="Protein kinase-like (PK-like)"/>
    <property type="match status" value="2"/>
</dbReference>
<dbReference type="Pfam" id="PF07714">
    <property type="entry name" value="PK_Tyr_Ser-Thr"/>
    <property type="match status" value="2"/>
</dbReference>
<evidence type="ECO:0000256" key="1">
    <source>
        <dbReference type="ARBA" id="ARBA00004167"/>
    </source>
</evidence>
<dbReference type="InterPro" id="IPR011009">
    <property type="entry name" value="Kinase-like_dom_sf"/>
</dbReference>
<keyword evidence="9" id="KW-0472">Membrane</keyword>
<keyword evidence="3 8" id="KW-0547">Nucleotide-binding</keyword>
<evidence type="ECO:0000259" key="10">
    <source>
        <dbReference type="PROSITE" id="PS50011"/>
    </source>
</evidence>
<comment type="caution">
    <text evidence="11">The sequence shown here is derived from an EMBL/GenBank/DDBJ whole genome shotgun (WGS) entry which is preliminary data.</text>
</comment>
<dbReference type="EMBL" id="LJIJ01000819">
    <property type="protein sequence ID" value="ODM94346.1"/>
    <property type="molecule type" value="Genomic_DNA"/>
</dbReference>
<sequence length="622" mass="70929">MIRLFLWIMSGSQNLVAVFLYILLFKAANQKIIKLLKVYMGASAIHILTVQATAWVYAIYFSVNLPNARYTAILIDGIFKTYLIYGAYSYIQEITEEAKMASAFRELTDYEIHEFKNGQERPTSNLDFDMKPFLDRIQYVQYKKETFEISLLELQIDKRSPLGCGAFGTVYRAVLCRNIAAQNIPVAVKTTNPTSNNVEHFKALLSELKVMTIIGNHKNIVNLIGACTEDIKKRKLYIVVELCAFGNLQNYLKSQRGTFVDLTAGDSAFIKISRYSESVPNVYAYNSHISVHLNNDDDFASTKDLAKWAKEIADGMEFLESRKVIHGDLAARNVLLTEHKVAKITDFGLSRQLYNYSVYVKTENSQLPWRWLSLEAIMDMSFSTQSDVWSYGVTLWELFQLGETPWPGYKFGLNFVKELKHGMRLKKPTYATQNIYQIMMSCWDENPKRRPTSPLGCGTFGTVYRAILCRNTEGKNIPVAVKTTNPTFSNVEHFKALLSELKIMTVIGNHKNIVNLIGACTEDIKKRIHIISINYKNNVRKYLIHISIPVNNDDDLTSTRDLKRDSGWYGLSRISGVVHGDLAARNVLLTAHKVAKITDFGLSRQLYNYSVYVKTQNVILKR</sequence>
<dbReference type="CDD" id="cd00192">
    <property type="entry name" value="PTKc"/>
    <property type="match status" value="1"/>
</dbReference>
<keyword evidence="2" id="KW-0808">Transferase</keyword>
<dbReference type="GO" id="GO:0004714">
    <property type="term" value="F:transmembrane receptor protein tyrosine kinase activity"/>
    <property type="evidence" value="ECO:0007669"/>
    <property type="project" value="UniProtKB-EC"/>
</dbReference>
<dbReference type="PROSITE" id="PS00107">
    <property type="entry name" value="PROTEIN_KINASE_ATP"/>
    <property type="match status" value="2"/>
</dbReference>
<dbReference type="FunFam" id="1.10.510.10:FF:000554">
    <property type="entry name" value="Predicted protein"/>
    <property type="match status" value="1"/>
</dbReference>
<feature type="transmembrane region" description="Helical" evidence="9">
    <location>
        <begin position="36"/>
        <end position="60"/>
    </location>
</feature>